<sequence length="166" mass="18573">MDHNFDECHIKGSNDPFICFLQRILRFSVRMLAVLMTLVILWGILDVIWVLYQRLLEPPFMLLQINDILATFGAFMAVLIAIEIFANIVMYLQQDVIHIRLVLATALMAAARKVIVLDFKETEWQHVAALGGIIISLGISYWLLAHRGGSVNSHENGAGGRANGQG</sequence>
<accession>F3YWL1</accession>
<protein>
    <recommendedName>
        <fullName evidence="9">Phosphate-starvation-inducible E-like protein</fullName>
    </recommendedName>
</protein>
<evidence type="ECO:0000256" key="5">
    <source>
        <dbReference type="ARBA" id="ARBA00023136"/>
    </source>
</evidence>
<dbReference type="eggNOG" id="COG3431">
    <property type="taxonomic scope" value="Bacteria"/>
</dbReference>
<dbReference type="AlphaFoldDB" id="F3YWL1"/>
<dbReference type="GO" id="GO:0005886">
    <property type="term" value="C:plasma membrane"/>
    <property type="evidence" value="ECO:0007669"/>
    <property type="project" value="UniProtKB-SubCell"/>
</dbReference>
<evidence type="ECO:0000256" key="1">
    <source>
        <dbReference type="ARBA" id="ARBA00004651"/>
    </source>
</evidence>
<dbReference type="HOGENOM" id="CLU_113758_2_0_7"/>
<dbReference type="InterPro" id="IPR020948">
    <property type="entry name" value="P_starv_induced_PsiE-like"/>
</dbReference>
<keyword evidence="5 6" id="KW-0472">Membrane</keyword>
<dbReference type="RefSeq" id="WP_014260245.1">
    <property type="nucleotide sequence ID" value="NC_016629.1"/>
</dbReference>
<dbReference type="EMBL" id="CP003221">
    <property type="protein sequence ID" value="EGJ50504.1"/>
    <property type="molecule type" value="Genomic_DNA"/>
</dbReference>
<keyword evidence="8" id="KW-1185">Reference proteome</keyword>
<feature type="transmembrane region" description="Helical" evidence="6">
    <location>
        <begin position="99"/>
        <end position="115"/>
    </location>
</feature>
<dbReference type="Pfam" id="PF06146">
    <property type="entry name" value="PsiE"/>
    <property type="match status" value="1"/>
</dbReference>
<keyword evidence="3 6" id="KW-0812">Transmembrane</keyword>
<feature type="transmembrane region" description="Helical" evidence="6">
    <location>
        <begin position="32"/>
        <end position="52"/>
    </location>
</feature>
<dbReference type="Proteomes" id="UP000007844">
    <property type="component" value="Chromosome"/>
</dbReference>
<dbReference type="KEGG" id="daf:Desaf_2176"/>
<evidence type="ECO:0000313" key="7">
    <source>
        <dbReference type="EMBL" id="EGJ50504.1"/>
    </source>
</evidence>
<evidence type="ECO:0000256" key="2">
    <source>
        <dbReference type="ARBA" id="ARBA00022475"/>
    </source>
</evidence>
<evidence type="ECO:0000256" key="3">
    <source>
        <dbReference type="ARBA" id="ARBA00022692"/>
    </source>
</evidence>
<evidence type="ECO:0008006" key="9">
    <source>
        <dbReference type="Google" id="ProtNLM"/>
    </source>
</evidence>
<keyword evidence="4 6" id="KW-1133">Transmembrane helix</keyword>
<proteinExistence type="predicted"/>
<reference evidence="7 8" key="1">
    <citation type="journal article" date="2011" name="J. Bacteriol.">
        <title>Genome sequence of the mercury-methylating and pleomorphic Desulfovibrio africanus Strain Walvis Bay.</title>
        <authorList>
            <person name="Brown S.D."/>
            <person name="Wall J.D."/>
            <person name="Kucken A.M."/>
            <person name="Gilmour C.C."/>
            <person name="Podar M."/>
            <person name="Brandt C.C."/>
            <person name="Teshima H."/>
            <person name="Detter J.C."/>
            <person name="Han C.S."/>
            <person name="Land M.L."/>
            <person name="Lucas S."/>
            <person name="Han J."/>
            <person name="Pennacchio L."/>
            <person name="Nolan M."/>
            <person name="Pitluck S."/>
            <person name="Woyke T."/>
            <person name="Goodwin L."/>
            <person name="Palumbo A.V."/>
            <person name="Elias D.A."/>
        </authorList>
    </citation>
    <scope>NUCLEOTIDE SEQUENCE [LARGE SCALE GENOMIC DNA]</scope>
    <source>
        <strain evidence="7 8">Walvis Bay</strain>
    </source>
</reference>
<comment type="subcellular location">
    <subcellularLocation>
        <location evidence="1">Cell membrane</location>
        <topology evidence="1">Multi-pass membrane protein</topology>
    </subcellularLocation>
</comment>
<feature type="transmembrane region" description="Helical" evidence="6">
    <location>
        <begin position="127"/>
        <end position="144"/>
    </location>
</feature>
<evidence type="ECO:0000256" key="4">
    <source>
        <dbReference type="ARBA" id="ARBA00022989"/>
    </source>
</evidence>
<evidence type="ECO:0000256" key="6">
    <source>
        <dbReference type="SAM" id="Phobius"/>
    </source>
</evidence>
<organism evidence="7 8">
    <name type="scientific">Desulfocurvibacter africanus subsp. africanus str. Walvis Bay</name>
    <dbReference type="NCBI Taxonomy" id="690850"/>
    <lineage>
        <taxon>Bacteria</taxon>
        <taxon>Pseudomonadati</taxon>
        <taxon>Thermodesulfobacteriota</taxon>
        <taxon>Desulfovibrionia</taxon>
        <taxon>Desulfovibrionales</taxon>
        <taxon>Desulfovibrionaceae</taxon>
        <taxon>Desulfocurvibacter</taxon>
    </lineage>
</organism>
<feature type="transmembrane region" description="Helical" evidence="6">
    <location>
        <begin position="72"/>
        <end position="92"/>
    </location>
</feature>
<gene>
    <name evidence="7" type="ORF">Desaf_2176</name>
</gene>
<evidence type="ECO:0000313" key="8">
    <source>
        <dbReference type="Proteomes" id="UP000007844"/>
    </source>
</evidence>
<keyword evidence="2" id="KW-1003">Cell membrane</keyword>
<dbReference type="STRING" id="690850.Desaf_2176"/>
<name>F3YWL1_DESAF</name>